<dbReference type="GO" id="GO:0015658">
    <property type="term" value="F:branched-chain amino acid transmembrane transporter activity"/>
    <property type="evidence" value="ECO:0007669"/>
    <property type="project" value="TreeGrafter"/>
</dbReference>
<dbReference type="CDD" id="cd03219">
    <property type="entry name" value="ABC_Mj1267_LivG_branched"/>
    <property type="match status" value="1"/>
</dbReference>
<dbReference type="PANTHER" id="PTHR43820:SF4">
    <property type="entry name" value="HIGH-AFFINITY BRANCHED-CHAIN AMINO ACID TRANSPORT ATP-BINDING PROTEIN LIVF"/>
    <property type="match status" value="1"/>
</dbReference>
<organism evidence="10 11">
    <name type="scientific">Halogranum gelatinilyticum</name>
    <dbReference type="NCBI Taxonomy" id="660521"/>
    <lineage>
        <taxon>Archaea</taxon>
        <taxon>Methanobacteriati</taxon>
        <taxon>Methanobacteriota</taxon>
        <taxon>Stenosarchaea group</taxon>
        <taxon>Halobacteria</taxon>
        <taxon>Halobacteriales</taxon>
        <taxon>Haloferacaceae</taxon>
    </lineage>
</organism>
<comment type="similarity">
    <text evidence="1">Belongs to the ABC transporter superfamily.</text>
</comment>
<dbReference type="InterPro" id="IPR052156">
    <property type="entry name" value="BCAA_Transport_ATP-bd_LivF"/>
</dbReference>
<dbReference type="PANTHER" id="PTHR43820">
    <property type="entry name" value="HIGH-AFFINITY BRANCHED-CHAIN AMINO ACID TRANSPORT ATP-BINDING PROTEIN LIVF"/>
    <property type="match status" value="1"/>
</dbReference>
<dbReference type="GO" id="GO:0015807">
    <property type="term" value="P:L-amino acid transport"/>
    <property type="evidence" value="ECO:0007669"/>
    <property type="project" value="TreeGrafter"/>
</dbReference>
<evidence type="ECO:0000313" key="10">
    <source>
        <dbReference type="EMBL" id="SDN17992.1"/>
    </source>
</evidence>
<evidence type="ECO:0000256" key="7">
    <source>
        <dbReference type="ARBA" id="ARBA00072811"/>
    </source>
</evidence>
<evidence type="ECO:0000256" key="6">
    <source>
        <dbReference type="ARBA" id="ARBA00056071"/>
    </source>
</evidence>
<reference evidence="11" key="1">
    <citation type="submission" date="2016-10" db="EMBL/GenBank/DDBJ databases">
        <authorList>
            <person name="Varghese N."/>
            <person name="Submissions S."/>
        </authorList>
    </citation>
    <scope>NUCLEOTIDE SEQUENCE [LARGE SCALE GENOMIC DNA]</scope>
    <source>
        <strain evidence="11">CGMCC 1.10119</strain>
    </source>
</reference>
<dbReference type="InterPro" id="IPR003593">
    <property type="entry name" value="AAA+_ATPase"/>
</dbReference>
<evidence type="ECO:0000256" key="8">
    <source>
        <dbReference type="SAM" id="MobiDB-lite"/>
    </source>
</evidence>
<evidence type="ECO:0000256" key="1">
    <source>
        <dbReference type="ARBA" id="ARBA00005417"/>
    </source>
</evidence>
<dbReference type="InterPro" id="IPR027417">
    <property type="entry name" value="P-loop_NTPase"/>
</dbReference>
<keyword evidence="4 10" id="KW-0067">ATP-binding</keyword>
<dbReference type="Gene3D" id="3.40.50.300">
    <property type="entry name" value="P-loop containing nucleotide triphosphate hydrolases"/>
    <property type="match status" value="1"/>
</dbReference>
<dbReference type="AlphaFoldDB" id="A0A1G9Z968"/>
<keyword evidence="3" id="KW-0547">Nucleotide-binding</keyword>
<evidence type="ECO:0000259" key="9">
    <source>
        <dbReference type="PROSITE" id="PS50893"/>
    </source>
</evidence>
<gene>
    <name evidence="10" type="ORF">SAMN04487949_3567</name>
</gene>
<dbReference type="GO" id="GO:0005524">
    <property type="term" value="F:ATP binding"/>
    <property type="evidence" value="ECO:0007669"/>
    <property type="project" value="UniProtKB-KW"/>
</dbReference>
<dbReference type="Pfam" id="PF12399">
    <property type="entry name" value="BCA_ABC_TP_C"/>
    <property type="match status" value="1"/>
</dbReference>
<accession>A0A1G9Z968</accession>
<evidence type="ECO:0000256" key="4">
    <source>
        <dbReference type="ARBA" id="ARBA00022840"/>
    </source>
</evidence>
<evidence type="ECO:0000256" key="2">
    <source>
        <dbReference type="ARBA" id="ARBA00022448"/>
    </source>
</evidence>
<dbReference type="FunFam" id="3.40.50.300:FF:000421">
    <property type="entry name" value="Branched-chain amino acid ABC transporter ATP-binding protein"/>
    <property type="match status" value="1"/>
</dbReference>
<feature type="domain" description="ABC transporter" evidence="9">
    <location>
        <begin position="31"/>
        <end position="276"/>
    </location>
</feature>
<proteinExistence type="inferred from homology"/>
<dbReference type="OrthoDB" id="44250at2157"/>
<dbReference type="InterPro" id="IPR017871">
    <property type="entry name" value="ABC_transporter-like_CS"/>
</dbReference>
<dbReference type="SUPFAM" id="SSF52540">
    <property type="entry name" value="P-loop containing nucleoside triphosphate hydrolases"/>
    <property type="match status" value="1"/>
</dbReference>
<protein>
    <recommendedName>
        <fullName evidence="7">Probable branched-chain amino acid transport ATP-binding protein LivG</fullName>
    </recommendedName>
</protein>
<dbReference type="Pfam" id="PF00005">
    <property type="entry name" value="ABC_tran"/>
    <property type="match status" value="1"/>
</dbReference>
<dbReference type="InterPro" id="IPR003439">
    <property type="entry name" value="ABC_transporter-like_ATP-bd"/>
</dbReference>
<keyword evidence="11" id="KW-1185">Reference proteome</keyword>
<evidence type="ECO:0000256" key="3">
    <source>
        <dbReference type="ARBA" id="ARBA00022741"/>
    </source>
</evidence>
<dbReference type="Proteomes" id="UP000199451">
    <property type="component" value="Unassembled WGS sequence"/>
</dbReference>
<keyword evidence="2" id="KW-0813">Transport</keyword>
<sequence>MATTDPADPTNPTDASESATATDAATTDVVLETRDLVKRFGELVATDEVNLAIERGEFRSVIGPNGAGKTTLFNLISGALTPTSGQVVFEGEDVSRLPPYERVKKGIGRSFQITNVFAGLSVRENVRVAAQSVFDDRISWRDRFLRGAGDFDDINERTDWTLDQVGLRERADERAGSLAYGDRRRLEIGLVLATDPQVVLLDEPTAGMSREETRATMHLIDDVLADRTLLLIEHDIDLVMNVSDRITVLDRGRELATGNPDEVAANDAVQAAYLGGER</sequence>
<name>A0A1G9Z968_9EURY</name>
<dbReference type="STRING" id="660521.SAMN04487949_3567"/>
<dbReference type="RefSeq" id="WP_089699697.1">
    <property type="nucleotide sequence ID" value="NZ_FNHL01000007.1"/>
</dbReference>
<dbReference type="PROSITE" id="PS50893">
    <property type="entry name" value="ABC_TRANSPORTER_2"/>
    <property type="match status" value="1"/>
</dbReference>
<feature type="region of interest" description="Disordered" evidence="8">
    <location>
        <begin position="1"/>
        <end position="24"/>
    </location>
</feature>
<dbReference type="PROSITE" id="PS00211">
    <property type="entry name" value="ABC_TRANSPORTER_1"/>
    <property type="match status" value="1"/>
</dbReference>
<dbReference type="InterPro" id="IPR032823">
    <property type="entry name" value="BCA_ABC_TP_C"/>
</dbReference>
<dbReference type="EMBL" id="FNHL01000007">
    <property type="protein sequence ID" value="SDN17992.1"/>
    <property type="molecule type" value="Genomic_DNA"/>
</dbReference>
<comment type="function">
    <text evidence="6">Probable component of a branched-chain amino-acid transport system.</text>
</comment>
<keyword evidence="5" id="KW-0029">Amino-acid transport</keyword>
<dbReference type="SMART" id="SM00382">
    <property type="entry name" value="AAA"/>
    <property type="match status" value="1"/>
</dbReference>
<evidence type="ECO:0000256" key="5">
    <source>
        <dbReference type="ARBA" id="ARBA00022970"/>
    </source>
</evidence>
<dbReference type="GO" id="GO:0016887">
    <property type="term" value="F:ATP hydrolysis activity"/>
    <property type="evidence" value="ECO:0007669"/>
    <property type="project" value="InterPro"/>
</dbReference>
<evidence type="ECO:0000313" key="11">
    <source>
        <dbReference type="Proteomes" id="UP000199451"/>
    </source>
</evidence>